<proteinExistence type="predicted"/>
<comment type="caution">
    <text evidence="1">The sequence shown here is derived from an EMBL/GenBank/DDBJ whole genome shotgun (WGS) entry which is preliminary data.</text>
</comment>
<organism evidence="1 2">
    <name type="scientific">Limosilactobacillus frumenti DSM 13145</name>
    <dbReference type="NCBI Taxonomy" id="1423746"/>
    <lineage>
        <taxon>Bacteria</taxon>
        <taxon>Bacillati</taxon>
        <taxon>Bacillota</taxon>
        <taxon>Bacilli</taxon>
        <taxon>Lactobacillales</taxon>
        <taxon>Lactobacillaceae</taxon>
        <taxon>Limosilactobacillus</taxon>
    </lineage>
</organism>
<evidence type="ECO:0000313" key="2">
    <source>
        <dbReference type="Proteomes" id="UP000051445"/>
    </source>
</evidence>
<keyword evidence="2" id="KW-1185">Reference proteome</keyword>
<protein>
    <submittedName>
        <fullName evidence="1">Uncharacterized protein</fullName>
    </submittedName>
</protein>
<evidence type="ECO:0000313" key="1">
    <source>
        <dbReference type="EMBL" id="KRL28496.1"/>
    </source>
</evidence>
<accession>A0A0R1P7N1</accession>
<reference evidence="1 2" key="1">
    <citation type="journal article" date="2015" name="Genome Announc.">
        <title>Expanding the biotechnology potential of lactobacilli through comparative genomics of 213 strains and associated genera.</title>
        <authorList>
            <person name="Sun Z."/>
            <person name="Harris H.M."/>
            <person name="McCann A."/>
            <person name="Guo C."/>
            <person name="Argimon S."/>
            <person name="Zhang W."/>
            <person name="Yang X."/>
            <person name="Jeffery I.B."/>
            <person name="Cooney J.C."/>
            <person name="Kagawa T.F."/>
            <person name="Liu W."/>
            <person name="Song Y."/>
            <person name="Salvetti E."/>
            <person name="Wrobel A."/>
            <person name="Rasinkangas P."/>
            <person name="Parkhill J."/>
            <person name="Rea M.C."/>
            <person name="O'Sullivan O."/>
            <person name="Ritari J."/>
            <person name="Douillard F.P."/>
            <person name="Paul Ross R."/>
            <person name="Yang R."/>
            <person name="Briner A.E."/>
            <person name="Felis G.E."/>
            <person name="de Vos W.M."/>
            <person name="Barrangou R."/>
            <person name="Klaenhammer T.R."/>
            <person name="Caufield P.W."/>
            <person name="Cui Y."/>
            <person name="Zhang H."/>
            <person name="O'Toole P.W."/>
        </authorList>
    </citation>
    <scope>NUCLEOTIDE SEQUENCE [LARGE SCALE GENOMIC DNA]</scope>
    <source>
        <strain evidence="1 2">DSM 13145</strain>
    </source>
</reference>
<name>A0A0R1P7N1_9LACO</name>
<dbReference type="PATRIC" id="fig|1423746.3.peg.11"/>
<dbReference type="EMBL" id="AZER01000005">
    <property type="protein sequence ID" value="KRL28496.1"/>
    <property type="molecule type" value="Genomic_DNA"/>
</dbReference>
<dbReference type="Proteomes" id="UP000051445">
    <property type="component" value="Unassembled WGS sequence"/>
</dbReference>
<gene>
    <name evidence="1" type="ORF">FD27_GL000011</name>
</gene>
<dbReference type="AlphaFoldDB" id="A0A0R1P7N1"/>
<sequence>MVMTTKNEKKELVVVQHIFDLDNQYETLFHASKDVVNRWFDSRTDISVAN</sequence>